<organism evidence="11 12">
    <name type="scientific">Faucicola osloensis</name>
    <name type="common">Moraxella osloensis</name>
    <dbReference type="NCBI Taxonomy" id="34062"/>
    <lineage>
        <taxon>Bacteria</taxon>
        <taxon>Pseudomonadati</taxon>
        <taxon>Pseudomonadota</taxon>
        <taxon>Gammaproteobacteria</taxon>
        <taxon>Moraxellales</taxon>
        <taxon>Moraxellaceae</taxon>
        <taxon>Faucicola</taxon>
    </lineage>
</organism>
<comment type="function">
    <text evidence="10">Catalyzes the condensation of iminoaspartate with dihydroxyacetone phosphate to form quinolinate.</text>
</comment>
<feature type="binding site" evidence="10">
    <location>
        <position position="203"/>
    </location>
    <ligand>
        <name>iminosuccinate</name>
        <dbReference type="ChEBI" id="CHEBI:77875"/>
    </ligand>
</feature>
<keyword evidence="8 10" id="KW-0408">Iron</keyword>
<evidence type="ECO:0000256" key="3">
    <source>
        <dbReference type="ARBA" id="ARBA00022485"/>
    </source>
</evidence>
<dbReference type="GO" id="GO:0005829">
    <property type="term" value="C:cytosol"/>
    <property type="evidence" value="ECO:0007669"/>
    <property type="project" value="TreeGrafter"/>
</dbReference>
<proteinExistence type="inferred from homology"/>
<dbReference type="GO" id="GO:0034628">
    <property type="term" value="P:'de novo' NAD+ biosynthetic process from L-aspartate"/>
    <property type="evidence" value="ECO:0007669"/>
    <property type="project" value="TreeGrafter"/>
</dbReference>
<comment type="similarity">
    <text evidence="10">Belongs to the quinolinate synthase family. Type 1 subfamily.</text>
</comment>
<evidence type="ECO:0000256" key="8">
    <source>
        <dbReference type="ARBA" id="ARBA00023004"/>
    </source>
</evidence>
<comment type="catalytic activity">
    <reaction evidence="10">
        <text>iminosuccinate + dihydroxyacetone phosphate = quinolinate + phosphate + 2 H2O + H(+)</text>
        <dbReference type="Rhea" id="RHEA:25888"/>
        <dbReference type="ChEBI" id="CHEBI:15377"/>
        <dbReference type="ChEBI" id="CHEBI:15378"/>
        <dbReference type="ChEBI" id="CHEBI:29959"/>
        <dbReference type="ChEBI" id="CHEBI:43474"/>
        <dbReference type="ChEBI" id="CHEBI:57642"/>
        <dbReference type="ChEBI" id="CHEBI:77875"/>
        <dbReference type="EC" id="2.5.1.72"/>
    </reaction>
</comment>
<feature type="binding site" evidence="10">
    <location>
        <position position="344"/>
    </location>
    <ligand>
        <name>[4Fe-4S] cluster</name>
        <dbReference type="ChEBI" id="CHEBI:49883"/>
    </ligand>
</feature>
<dbReference type="NCBIfam" id="TIGR00550">
    <property type="entry name" value="nadA"/>
    <property type="match status" value="1"/>
</dbReference>
<dbReference type="Proteomes" id="UP000255230">
    <property type="component" value="Unassembled WGS sequence"/>
</dbReference>
<dbReference type="Pfam" id="PF02445">
    <property type="entry name" value="NadA"/>
    <property type="match status" value="1"/>
</dbReference>
<sequence>MNCYLPVIDMGKSSHEKEFFMQQSSTPQAATELANPLLANNEQLIAVSAKDIVKQHLDKLGIPQDIEIDDAEFAEKKQRIADLLKQHNATLIAHYYTDPKIQAIAEATGGIVSDSLEMARFGRDSDADVLIVAGVKFMGETAKILSPAKTVLMPTLEATCSLDLGCPIEDFSAFCDQHPDRTVVVYANTSAAVKARADWVVTSSIAVELIDHLDSQGEKIIWAPDQHLGRYIQQKVGADMLLWDGACIVHEEFRSRSLKTMKEMYPDAAVLVHPESPIEMTQMADAVGSTSQLIKAAQTLPHKMFIVATDRGIFYKMQQAAPDKVFIEAPTRGEGATCRSCAHCPWMAMNDLDQIIHALEKVGTPDAVPHEIFVDAQLIEQAKKPLDRMLAFGATLKK</sequence>
<protein>
    <recommendedName>
        <fullName evidence="2 10">Quinolinate synthase</fullName>
        <ecNumber evidence="2 10">2.5.1.72</ecNumber>
    </recommendedName>
</protein>
<evidence type="ECO:0000256" key="2">
    <source>
        <dbReference type="ARBA" id="ARBA00012669"/>
    </source>
</evidence>
<feature type="binding site" evidence="10">
    <location>
        <position position="115"/>
    </location>
    <ligand>
        <name>iminosuccinate</name>
        <dbReference type="ChEBI" id="CHEBI:77875"/>
    </ligand>
</feature>
<evidence type="ECO:0000256" key="6">
    <source>
        <dbReference type="ARBA" id="ARBA00022679"/>
    </source>
</evidence>
<evidence type="ECO:0000256" key="5">
    <source>
        <dbReference type="ARBA" id="ARBA00022642"/>
    </source>
</evidence>
<keyword evidence="5 10" id="KW-0662">Pyridine nucleotide biosynthesis</keyword>
<comment type="pathway">
    <text evidence="1 10">Cofactor biosynthesis; NAD(+) biosynthesis; quinolinate from iminoaspartate: step 1/1.</text>
</comment>
<feature type="binding site" evidence="10">
    <location>
        <position position="94"/>
    </location>
    <ligand>
        <name>iminosuccinate</name>
        <dbReference type="ChEBI" id="CHEBI:77875"/>
    </ligand>
</feature>
<dbReference type="Gene3D" id="3.40.50.10800">
    <property type="entry name" value="NadA-like"/>
    <property type="match status" value="3"/>
</dbReference>
<dbReference type="NCBIfam" id="NF006878">
    <property type="entry name" value="PRK09375.1-2"/>
    <property type="match status" value="1"/>
</dbReference>
<dbReference type="InterPro" id="IPR003473">
    <property type="entry name" value="NadA"/>
</dbReference>
<reference evidence="11 12" key="1">
    <citation type="submission" date="2018-06" db="EMBL/GenBank/DDBJ databases">
        <authorList>
            <consortium name="Pathogen Informatics"/>
            <person name="Doyle S."/>
        </authorList>
    </citation>
    <scope>NUCLEOTIDE SEQUENCE [LARGE SCALE GENOMIC DNA]</scope>
    <source>
        <strain evidence="11 12">NCTC10465</strain>
    </source>
</reference>
<dbReference type="GO" id="GO:0008987">
    <property type="term" value="F:quinolinate synthetase A activity"/>
    <property type="evidence" value="ECO:0007669"/>
    <property type="project" value="UniProtKB-UniRule"/>
</dbReference>
<keyword evidence="12" id="KW-1185">Reference proteome</keyword>
<keyword evidence="7 10" id="KW-0479">Metal-binding</keyword>
<dbReference type="SUPFAM" id="SSF142754">
    <property type="entry name" value="NadA-like"/>
    <property type="match status" value="1"/>
</dbReference>
<dbReference type="FunFam" id="3.40.50.10800:FF:000003">
    <property type="entry name" value="Quinolinate synthase A"/>
    <property type="match status" value="1"/>
</dbReference>
<keyword evidence="3 10" id="KW-0004">4Fe-4S</keyword>
<dbReference type="PANTHER" id="PTHR30573:SF0">
    <property type="entry name" value="QUINOLINATE SYNTHASE, CHLOROPLASTIC"/>
    <property type="match status" value="1"/>
</dbReference>
<comment type="cofactor">
    <cofactor evidence="10">
        <name>[4Fe-4S] cluster</name>
        <dbReference type="ChEBI" id="CHEBI:49883"/>
    </cofactor>
    <text evidence="10">Binds 1 [4Fe-4S] cluster per subunit.</text>
</comment>
<dbReference type="InterPro" id="IPR023513">
    <property type="entry name" value="Quinolinate_synth_A_type1"/>
</dbReference>
<keyword evidence="6 10" id="KW-0808">Transferase</keyword>
<keyword evidence="4 10" id="KW-0963">Cytoplasm</keyword>
<feature type="binding site" evidence="10">
    <location>
        <position position="160"/>
    </location>
    <ligand>
        <name>[4Fe-4S] cluster</name>
        <dbReference type="ChEBI" id="CHEBI:49883"/>
    </ligand>
</feature>
<dbReference type="UniPathway" id="UPA00253">
    <property type="reaction ID" value="UER00327"/>
</dbReference>
<name>A0A378QFB6_FAUOS</name>
<feature type="binding site" evidence="10">
    <location>
        <begin position="273"/>
        <end position="275"/>
    </location>
    <ligand>
        <name>iminosuccinate</name>
        <dbReference type="ChEBI" id="CHEBI:77875"/>
    </ligand>
</feature>
<evidence type="ECO:0000256" key="9">
    <source>
        <dbReference type="ARBA" id="ARBA00023014"/>
    </source>
</evidence>
<evidence type="ECO:0000313" key="11">
    <source>
        <dbReference type="EMBL" id="STY97907.1"/>
    </source>
</evidence>
<evidence type="ECO:0000256" key="7">
    <source>
        <dbReference type="ARBA" id="ARBA00022723"/>
    </source>
</evidence>
<dbReference type="EC" id="2.5.1.72" evidence="2 10"/>
<feature type="binding site" evidence="10">
    <location>
        <position position="247"/>
    </location>
    <ligand>
        <name>[4Fe-4S] cluster</name>
        <dbReference type="ChEBI" id="CHEBI:49883"/>
    </ligand>
</feature>
<evidence type="ECO:0000313" key="12">
    <source>
        <dbReference type="Proteomes" id="UP000255230"/>
    </source>
</evidence>
<comment type="subcellular location">
    <subcellularLocation>
        <location evidence="10">Cytoplasm</location>
    </subcellularLocation>
</comment>
<dbReference type="AlphaFoldDB" id="A0A378QFB6"/>
<dbReference type="EMBL" id="UGPY01000001">
    <property type="protein sequence ID" value="STY97907.1"/>
    <property type="molecule type" value="Genomic_DNA"/>
</dbReference>
<dbReference type="HAMAP" id="MF_00567">
    <property type="entry name" value="NadA_type1"/>
    <property type="match status" value="1"/>
</dbReference>
<keyword evidence="9 10" id="KW-0411">Iron-sulfur</keyword>
<dbReference type="InterPro" id="IPR036094">
    <property type="entry name" value="NadA_sf"/>
</dbReference>
<evidence type="ECO:0000256" key="10">
    <source>
        <dbReference type="HAMAP-Rule" id="MF_00567"/>
    </source>
</evidence>
<dbReference type="GO" id="GO:0046872">
    <property type="term" value="F:metal ion binding"/>
    <property type="evidence" value="ECO:0007669"/>
    <property type="project" value="UniProtKB-KW"/>
</dbReference>
<dbReference type="PANTHER" id="PTHR30573">
    <property type="entry name" value="QUINOLINATE SYNTHETASE A"/>
    <property type="match status" value="1"/>
</dbReference>
<evidence type="ECO:0000256" key="1">
    <source>
        <dbReference type="ARBA" id="ARBA00005065"/>
    </source>
</evidence>
<dbReference type="GO" id="GO:0051539">
    <property type="term" value="F:4 iron, 4 sulfur cluster binding"/>
    <property type="evidence" value="ECO:0007669"/>
    <property type="project" value="UniProtKB-KW"/>
</dbReference>
<feature type="binding site" evidence="10">
    <location>
        <begin position="186"/>
        <end position="188"/>
    </location>
    <ligand>
        <name>iminosuccinate</name>
        <dbReference type="ChEBI" id="CHEBI:77875"/>
    </ligand>
</feature>
<accession>A0A378QFB6</accession>
<gene>
    <name evidence="10 11" type="primary">nadA</name>
    <name evidence="11" type="ORF">NCTC10465_01704</name>
</gene>
<feature type="binding site" evidence="10">
    <location>
        <position position="290"/>
    </location>
    <ligand>
        <name>iminosuccinate</name>
        <dbReference type="ChEBI" id="CHEBI:77875"/>
    </ligand>
</feature>
<dbReference type="NCBIfam" id="NF006877">
    <property type="entry name" value="PRK09375.1-1"/>
    <property type="match status" value="1"/>
</dbReference>
<evidence type="ECO:0000256" key="4">
    <source>
        <dbReference type="ARBA" id="ARBA00022490"/>
    </source>
</evidence>